<dbReference type="AlphaFoldDB" id="A0A382Z219"/>
<dbReference type="InterPro" id="IPR010093">
    <property type="entry name" value="SinI_DNA-bd"/>
</dbReference>
<dbReference type="NCBIfam" id="TIGR01764">
    <property type="entry name" value="excise"/>
    <property type="match status" value="1"/>
</dbReference>
<accession>A0A382Z219</accession>
<dbReference type="GO" id="GO:0003677">
    <property type="term" value="F:DNA binding"/>
    <property type="evidence" value="ECO:0007669"/>
    <property type="project" value="InterPro"/>
</dbReference>
<evidence type="ECO:0000313" key="2">
    <source>
        <dbReference type="EMBL" id="SVD89135.1"/>
    </source>
</evidence>
<dbReference type="InterPro" id="IPR009061">
    <property type="entry name" value="DNA-bd_dom_put_sf"/>
</dbReference>
<dbReference type="EMBL" id="UINC01180106">
    <property type="protein sequence ID" value="SVD89135.1"/>
    <property type="molecule type" value="Genomic_DNA"/>
</dbReference>
<dbReference type="InterPro" id="IPR041657">
    <property type="entry name" value="HTH_17"/>
</dbReference>
<evidence type="ECO:0000259" key="1">
    <source>
        <dbReference type="Pfam" id="PF12728"/>
    </source>
</evidence>
<proteinExistence type="predicted"/>
<dbReference type="SUPFAM" id="SSF46955">
    <property type="entry name" value="Putative DNA-binding domain"/>
    <property type="match status" value="1"/>
</dbReference>
<organism evidence="2">
    <name type="scientific">marine metagenome</name>
    <dbReference type="NCBI Taxonomy" id="408172"/>
    <lineage>
        <taxon>unclassified sequences</taxon>
        <taxon>metagenomes</taxon>
        <taxon>ecological metagenomes</taxon>
    </lineage>
</organism>
<name>A0A382Z219_9ZZZZ</name>
<dbReference type="Pfam" id="PF12728">
    <property type="entry name" value="HTH_17"/>
    <property type="match status" value="1"/>
</dbReference>
<protein>
    <recommendedName>
        <fullName evidence="1">Helix-turn-helix domain-containing protein</fullName>
    </recommendedName>
</protein>
<reference evidence="2" key="1">
    <citation type="submission" date="2018-05" db="EMBL/GenBank/DDBJ databases">
        <authorList>
            <person name="Lanie J.A."/>
            <person name="Ng W.-L."/>
            <person name="Kazmierczak K.M."/>
            <person name="Andrzejewski T.M."/>
            <person name="Davidsen T.M."/>
            <person name="Wayne K.J."/>
            <person name="Tettelin H."/>
            <person name="Glass J.I."/>
            <person name="Rusch D."/>
            <person name="Podicherti R."/>
            <person name="Tsui H.-C.T."/>
            <person name="Winkler M.E."/>
        </authorList>
    </citation>
    <scope>NUCLEOTIDE SEQUENCE</scope>
</reference>
<sequence length="73" mass="8177">MTAPSGQQTRLLDVGEAAAYLNTSKRHIRRLRAESRLAYVKVGAKLRFRREDLDAYVAANTHKPADNHSEVGQ</sequence>
<gene>
    <name evidence="2" type="ORF">METZ01_LOCUS441989</name>
</gene>
<feature type="domain" description="Helix-turn-helix" evidence="1">
    <location>
        <begin position="11"/>
        <end position="60"/>
    </location>
</feature>